<dbReference type="GO" id="GO:0016887">
    <property type="term" value="F:ATP hydrolysis activity"/>
    <property type="evidence" value="ECO:0007669"/>
    <property type="project" value="InterPro"/>
</dbReference>
<keyword evidence="7" id="KW-0238">DNA-binding</keyword>
<evidence type="ECO:0000256" key="7">
    <source>
        <dbReference type="ARBA" id="ARBA00023125"/>
    </source>
</evidence>
<name>A0AAN9XZB1_9HEMI</name>
<sequence length="1821" mass="205540">MIKVASPKPNIISPGPVINAGKLTNESRLDRLFVLIETGSSPVTRRAASQQLGEVVKYHPSELQHLLNRVFTLLSNSSWDTRIAAAQAVEATCLNTPQWSPPEKTKVVDRLYHQQLLSFKSFDMQAILTNCVPLMASDNLEHALNTDDETVRKQVEMINSNLNMGVAVEKIVSDVDITSSFQNSSCDVFSKKKMISEVLNLDELDVREMNVKRKANQVPEEMISEDFDRNSRETSNSLGKNYCEEKRIKVENDDGCRSPSDCIDGELDWPFELFTSKLKHSLFSSKWEVRHGAACALREIMKIHGKTAGYSVDVDRNQMEENHQLWLEDLTLRLLCVLALDRFGDFISDQVVAPVRETCAQCLGIAINLMSENRVLQAVHILMHLLQESEWEIRHGALLGIKYMLAVREDLQDEILTKAFPLILKCFGDPIDDVSAEAASALNPVCVRIVKLMPQVIPDLINELWNLLSSQDELGVACNSFMTLLASLFMNSDAQACVSSEMVENIIPYLWTFLYYNATSVRKSALQTICCITNSKLCINRWNETLLQSTMRHVFQRVLLEPSNEIRSLAEQAWYNIIRHADVTMLRNTSLEYFGVWLCLSMQPSKLSFDESLLILDKKISSTNNELIKSDCTELKLYLGGNETVPADFRENNVVHIRCMSARLMGGLLNIIFQPPSDSNSLSPDSRISIKSGVEGYCTGLMNHLNSKSALQRMMAALVLNEWTQQATNGVDDFPQSLKDRLLQCLSESFYFDEIASSYTKVLQDAKDFIMLLKKNSVPVDESLCNRVLRLNEIESLTSEKTYKGVIDAKVDKMELKEIQDKRQAINSVIGLILAEQSTLTIATQAIIAGAVLNLKYLPNKLNPVIKPLMDAIKKEENECLQKMAASHLAGLVQSCVSRDPSPNSKIIVNLCSFLCSDLDFTPPIHSTSCSSRKEEECDCDKYNGILTLSNQLKISDKFGLKRQSSSNSIRPPGRPPLLDYLDENSVQQNQLQKMNKIQRRGAAEALVKIVELQGERFITELPVLWNFVFSTIKDMQASLEKNDPALRNQDKMAENLVSSLQVFEILCPVIHEDLLTHILGLLNTLCFCLNHPYCAVRHMAARCIAVLAKRDIIAVMEKIPTLILPYMNAADSVTKRQGGIETIAALVENLKLDIVPYIVLFVIPLLGRMSDQDELVRSMASHTFGMVIQLMPLECASPSALNLSAELMESVEEQRSFLNQLLNPKCIPDFKLSVQINAELRSYQQCGVNWLAFLNKYHLHGILCDDMGLGKTLQSLCILAEDHYQRELLYETKKRADAVTLPSLVVCPPTLIGHWVYEIKKFVPNRYLKPLQYEGVPAERERLRCISSQYNLIVASYDIVRKDCDFFSSVKWNYCILDEGHIIKNDKTKISKAIKKLVANHRLILSGTPIQNNVLELWSLFDFLMPGYLGNEKQFSVKFSKPILSSRDPKSSLKEQEAGIMAMEALHQKVLPFILRRMKGDVLKDLPPKITQDYYCELSPIQQSLYEDFSNSEIQKNTINAITTNKSCNSFSMFQALRYLQSVCNHPKLVLTPQHPLYEKIMRQLEAEKSSLSDIKHAAKLIALKQLLLDCGIGASTEMDDVTKSNCIVSQHRALIFCQLKAMLNILENDFFKIHLPSVTYLRLDGSVSVNERHKIVTSFNEDPSIDVLLLTTQIGGLGLNLTGADTVIFVEHDWSPMKDLQAMDRAHRIGQKKVVNVYRLITRATLEQKIMGLQEFKLKTANTVITAENSNLSTMSTEKLLDLFSFNTMGGDRKDAGDADSSKKTNTANEFMKSLPELWDTKDYEEEYDMTSFISSLRQ</sequence>
<evidence type="ECO:0000256" key="5">
    <source>
        <dbReference type="ARBA" id="ARBA00022806"/>
    </source>
</evidence>
<dbReference type="InterPro" id="IPR044078">
    <property type="entry name" value="Mot1_ATP-bd"/>
</dbReference>
<dbReference type="GO" id="GO:0003677">
    <property type="term" value="F:DNA binding"/>
    <property type="evidence" value="ECO:0007669"/>
    <property type="project" value="UniProtKB-KW"/>
</dbReference>
<dbReference type="InterPro" id="IPR011989">
    <property type="entry name" value="ARM-like"/>
</dbReference>
<dbReference type="GO" id="GO:0005524">
    <property type="term" value="F:ATP binding"/>
    <property type="evidence" value="ECO:0007669"/>
    <property type="project" value="UniProtKB-KW"/>
</dbReference>
<dbReference type="InterPro" id="IPR049730">
    <property type="entry name" value="SNF2/RAD54-like_C"/>
</dbReference>
<keyword evidence="5" id="KW-0347">Helicase</keyword>
<evidence type="ECO:0000313" key="11">
    <source>
        <dbReference type="EMBL" id="KAK7575989.1"/>
    </source>
</evidence>
<dbReference type="Pfam" id="PF00176">
    <property type="entry name" value="SNF2-rel_dom"/>
    <property type="match status" value="1"/>
</dbReference>
<keyword evidence="12" id="KW-1185">Reference proteome</keyword>
<evidence type="ECO:0008006" key="13">
    <source>
        <dbReference type="Google" id="ProtNLM"/>
    </source>
</evidence>
<dbReference type="Gene3D" id="3.40.50.10810">
    <property type="entry name" value="Tandem AAA-ATPase domain"/>
    <property type="match status" value="1"/>
</dbReference>
<dbReference type="PROSITE" id="PS51194">
    <property type="entry name" value="HELICASE_CTER"/>
    <property type="match status" value="1"/>
</dbReference>
<dbReference type="GO" id="GO:0005634">
    <property type="term" value="C:nucleus"/>
    <property type="evidence" value="ECO:0007669"/>
    <property type="project" value="UniProtKB-SubCell"/>
</dbReference>
<evidence type="ECO:0000256" key="8">
    <source>
        <dbReference type="ARBA" id="ARBA00023242"/>
    </source>
</evidence>
<evidence type="ECO:0000259" key="10">
    <source>
        <dbReference type="PROSITE" id="PS51194"/>
    </source>
</evidence>
<dbReference type="FunFam" id="3.40.50.10810:FF:000009">
    <property type="entry name" value="B-TFIID TATA-box-binding protein-associated factor 1"/>
    <property type="match status" value="1"/>
</dbReference>
<dbReference type="InterPro" id="IPR022707">
    <property type="entry name" value="Mot1_central_dom"/>
</dbReference>
<dbReference type="InterPro" id="IPR027417">
    <property type="entry name" value="P-loop_NTPase"/>
</dbReference>
<comment type="caution">
    <text evidence="11">The sequence shown here is derived from an EMBL/GenBank/DDBJ whole genome shotgun (WGS) entry which is preliminary data.</text>
</comment>
<dbReference type="Gene3D" id="1.25.10.10">
    <property type="entry name" value="Leucine-rich Repeat Variant"/>
    <property type="match status" value="3"/>
</dbReference>
<dbReference type="Pfam" id="PF12054">
    <property type="entry name" value="DUF3535"/>
    <property type="match status" value="1"/>
</dbReference>
<dbReference type="PROSITE" id="PS51192">
    <property type="entry name" value="HELICASE_ATP_BIND_1"/>
    <property type="match status" value="1"/>
</dbReference>
<accession>A0AAN9XZB1</accession>
<feature type="domain" description="Helicase ATP-binding" evidence="9">
    <location>
        <begin position="1253"/>
        <end position="1428"/>
    </location>
</feature>
<dbReference type="InterPro" id="IPR016024">
    <property type="entry name" value="ARM-type_fold"/>
</dbReference>
<evidence type="ECO:0000256" key="6">
    <source>
        <dbReference type="ARBA" id="ARBA00022840"/>
    </source>
</evidence>
<dbReference type="SUPFAM" id="SSF52540">
    <property type="entry name" value="P-loop containing nucleoside triphosphate hydrolases"/>
    <property type="match status" value="2"/>
</dbReference>
<dbReference type="InterPro" id="IPR038718">
    <property type="entry name" value="SNF2-like_sf"/>
</dbReference>
<dbReference type="SUPFAM" id="SSF48371">
    <property type="entry name" value="ARM repeat"/>
    <property type="match status" value="1"/>
</dbReference>
<reference evidence="11 12" key="1">
    <citation type="submission" date="2024-03" db="EMBL/GenBank/DDBJ databases">
        <title>Adaptation during the transition from Ophiocordyceps entomopathogen to insect associate is accompanied by gene loss and intensified selection.</title>
        <authorList>
            <person name="Ward C.M."/>
            <person name="Onetto C.A."/>
            <person name="Borneman A.R."/>
        </authorList>
    </citation>
    <scope>NUCLEOTIDE SEQUENCE [LARGE SCALE GENOMIC DNA]</scope>
    <source>
        <strain evidence="11">AWRI1</strain>
        <tissue evidence="11">Single Adult Female</tissue>
    </source>
</reference>
<protein>
    <recommendedName>
        <fullName evidence="13">TATA-binding protein-associated factor 172</fullName>
    </recommendedName>
</protein>
<feature type="domain" description="Helicase C-terminal" evidence="10">
    <location>
        <begin position="1602"/>
        <end position="1760"/>
    </location>
</feature>
<dbReference type="FunFam" id="3.40.50.300:FF:001793">
    <property type="entry name" value="TATA-binding protein-associated factor"/>
    <property type="match status" value="1"/>
</dbReference>
<proteinExistence type="predicted"/>
<dbReference type="GO" id="GO:0017025">
    <property type="term" value="F:TBP-class protein binding"/>
    <property type="evidence" value="ECO:0007669"/>
    <property type="project" value="InterPro"/>
</dbReference>
<keyword evidence="2" id="KW-0677">Repeat</keyword>
<dbReference type="Gene3D" id="3.40.50.300">
    <property type="entry name" value="P-loop containing nucleotide triphosphate hydrolases"/>
    <property type="match status" value="1"/>
</dbReference>
<dbReference type="PANTHER" id="PTHR36498">
    <property type="entry name" value="TATA-BINDING PROTEIN-ASSOCIATED FACTOR 172"/>
    <property type="match status" value="1"/>
</dbReference>
<organism evidence="11 12">
    <name type="scientific">Parthenolecanium corni</name>
    <dbReference type="NCBI Taxonomy" id="536013"/>
    <lineage>
        <taxon>Eukaryota</taxon>
        <taxon>Metazoa</taxon>
        <taxon>Ecdysozoa</taxon>
        <taxon>Arthropoda</taxon>
        <taxon>Hexapoda</taxon>
        <taxon>Insecta</taxon>
        <taxon>Pterygota</taxon>
        <taxon>Neoptera</taxon>
        <taxon>Paraneoptera</taxon>
        <taxon>Hemiptera</taxon>
        <taxon>Sternorrhyncha</taxon>
        <taxon>Coccoidea</taxon>
        <taxon>Coccidae</taxon>
        <taxon>Parthenolecanium</taxon>
    </lineage>
</organism>
<evidence type="ECO:0000256" key="3">
    <source>
        <dbReference type="ARBA" id="ARBA00022741"/>
    </source>
</evidence>
<dbReference type="InterPro" id="IPR000330">
    <property type="entry name" value="SNF2_N"/>
</dbReference>
<keyword evidence="4" id="KW-0378">Hydrolase</keyword>
<dbReference type="CDD" id="cd18793">
    <property type="entry name" value="SF2_C_SNF"/>
    <property type="match status" value="1"/>
</dbReference>
<keyword evidence="3" id="KW-0547">Nucleotide-binding</keyword>
<dbReference type="CDD" id="cd17999">
    <property type="entry name" value="DEXHc_Mot1"/>
    <property type="match status" value="1"/>
</dbReference>
<dbReference type="Proteomes" id="UP001367676">
    <property type="component" value="Unassembled WGS sequence"/>
</dbReference>
<dbReference type="InterPro" id="IPR014001">
    <property type="entry name" value="Helicase_ATP-bd"/>
</dbReference>
<dbReference type="SMART" id="SM00487">
    <property type="entry name" value="DEXDc"/>
    <property type="match status" value="1"/>
</dbReference>
<evidence type="ECO:0000256" key="4">
    <source>
        <dbReference type="ARBA" id="ARBA00022801"/>
    </source>
</evidence>
<dbReference type="SMART" id="SM00490">
    <property type="entry name" value="HELICc"/>
    <property type="match status" value="1"/>
</dbReference>
<comment type="subcellular location">
    <subcellularLocation>
        <location evidence="1">Nucleus</location>
    </subcellularLocation>
</comment>
<dbReference type="GO" id="GO:0004386">
    <property type="term" value="F:helicase activity"/>
    <property type="evidence" value="ECO:0007669"/>
    <property type="project" value="UniProtKB-KW"/>
</dbReference>
<evidence type="ECO:0000313" key="12">
    <source>
        <dbReference type="Proteomes" id="UP001367676"/>
    </source>
</evidence>
<evidence type="ECO:0000256" key="2">
    <source>
        <dbReference type="ARBA" id="ARBA00022737"/>
    </source>
</evidence>
<dbReference type="Pfam" id="PF00271">
    <property type="entry name" value="Helicase_C"/>
    <property type="match status" value="1"/>
</dbReference>
<evidence type="ECO:0000256" key="1">
    <source>
        <dbReference type="ARBA" id="ARBA00004123"/>
    </source>
</evidence>
<dbReference type="InterPro" id="IPR001650">
    <property type="entry name" value="Helicase_C-like"/>
</dbReference>
<dbReference type="InterPro" id="IPR044972">
    <property type="entry name" value="Mot1"/>
</dbReference>
<dbReference type="EMBL" id="JBBCAQ010000036">
    <property type="protein sequence ID" value="KAK7575989.1"/>
    <property type="molecule type" value="Genomic_DNA"/>
</dbReference>
<keyword evidence="8" id="KW-0539">Nucleus</keyword>
<gene>
    <name evidence="11" type="ORF">V9T40_012275</name>
</gene>
<evidence type="ECO:0000259" key="9">
    <source>
        <dbReference type="PROSITE" id="PS51192"/>
    </source>
</evidence>
<keyword evidence="6" id="KW-0067">ATP-binding</keyword>
<dbReference type="PANTHER" id="PTHR36498:SF1">
    <property type="entry name" value="TATA-BINDING PROTEIN-ASSOCIATED FACTOR 172"/>
    <property type="match status" value="1"/>
</dbReference>